<protein>
    <recommendedName>
        <fullName evidence="1">Reverse transcriptase Ty1/copia-type domain-containing protein</fullName>
    </recommendedName>
</protein>
<dbReference type="Proteomes" id="UP000596661">
    <property type="component" value="Chromosome 9"/>
</dbReference>
<accession>A0A803QFV2</accession>
<evidence type="ECO:0000313" key="2">
    <source>
        <dbReference type="EnsemblPlants" id="cds.evm.model.09.345"/>
    </source>
</evidence>
<sequence length="219" mass="25518">MDKKNAFLHGELDQEIYMEKPRGFEDRTHPGYVCKLIKALYRLKFGMLECKPISTPMEANVKLRVHSAKDLQDRTMYQQLISSLIYLILTRSDISYGVGVKGDEVKIIDNCDADYVKDYDTCRSTIGYVFKLGSGIISWCSKRQPTISLSIIEQGQWQLKRLEREEEREWVLEKWSGQWFRLSGHEVWVVGSQSWPAKGLDETNMEREVREAAMDDFSF</sequence>
<organism evidence="2 3">
    <name type="scientific">Cannabis sativa</name>
    <name type="common">Hemp</name>
    <name type="synonym">Marijuana</name>
    <dbReference type="NCBI Taxonomy" id="3483"/>
    <lineage>
        <taxon>Eukaryota</taxon>
        <taxon>Viridiplantae</taxon>
        <taxon>Streptophyta</taxon>
        <taxon>Embryophyta</taxon>
        <taxon>Tracheophyta</taxon>
        <taxon>Spermatophyta</taxon>
        <taxon>Magnoliopsida</taxon>
        <taxon>eudicotyledons</taxon>
        <taxon>Gunneridae</taxon>
        <taxon>Pentapetalae</taxon>
        <taxon>rosids</taxon>
        <taxon>fabids</taxon>
        <taxon>Rosales</taxon>
        <taxon>Cannabaceae</taxon>
        <taxon>Cannabis</taxon>
    </lineage>
</organism>
<reference evidence="2" key="1">
    <citation type="submission" date="2018-11" db="EMBL/GenBank/DDBJ databases">
        <authorList>
            <person name="Grassa J C."/>
        </authorList>
    </citation>
    <scope>NUCLEOTIDE SEQUENCE [LARGE SCALE GENOMIC DNA]</scope>
</reference>
<dbReference type="AlphaFoldDB" id="A0A803QFV2"/>
<name>A0A803QFV2_CANSA</name>
<dbReference type="PANTHER" id="PTHR11439:SF475">
    <property type="entry name" value="CYSTEINE-RICH RLK (RECEPTOR-LIKE PROTEIN KINASE) 8"/>
    <property type="match status" value="1"/>
</dbReference>
<dbReference type="EnsemblPlants" id="evm.model.09.345">
    <property type="protein sequence ID" value="cds.evm.model.09.345"/>
    <property type="gene ID" value="evm.TU.09.345"/>
</dbReference>
<dbReference type="PANTHER" id="PTHR11439">
    <property type="entry name" value="GAG-POL-RELATED RETROTRANSPOSON"/>
    <property type="match status" value="1"/>
</dbReference>
<dbReference type="Pfam" id="PF07727">
    <property type="entry name" value="RVT_2"/>
    <property type="match status" value="1"/>
</dbReference>
<proteinExistence type="predicted"/>
<dbReference type="EMBL" id="UZAU01000723">
    <property type="status" value="NOT_ANNOTATED_CDS"/>
    <property type="molecule type" value="Genomic_DNA"/>
</dbReference>
<evidence type="ECO:0000313" key="3">
    <source>
        <dbReference type="Proteomes" id="UP000596661"/>
    </source>
</evidence>
<dbReference type="Gramene" id="evm.model.09.345">
    <property type="protein sequence ID" value="cds.evm.model.09.345"/>
    <property type="gene ID" value="evm.TU.09.345"/>
</dbReference>
<keyword evidence="3" id="KW-1185">Reference proteome</keyword>
<feature type="domain" description="Reverse transcriptase Ty1/copia-type" evidence="1">
    <location>
        <begin position="1"/>
        <end position="44"/>
    </location>
</feature>
<dbReference type="InterPro" id="IPR013103">
    <property type="entry name" value="RVT_2"/>
</dbReference>
<evidence type="ECO:0000259" key="1">
    <source>
        <dbReference type="Pfam" id="PF07727"/>
    </source>
</evidence>
<dbReference type="CDD" id="cd09272">
    <property type="entry name" value="RNase_HI_RT_Ty1"/>
    <property type="match status" value="1"/>
</dbReference>
<reference evidence="2" key="2">
    <citation type="submission" date="2021-03" db="UniProtKB">
        <authorList>
            <consortium name="EnsemblPlants"/>
        </authorList>
    </citation>
    <scope>IDENTIFICATION</scope>
</reference>